<protein>
    <submittedName>
        <fullName evidence="1">Uncharacterized protein</fullName>
    </submittedName>
</protein>
<evidence type="ECO:0000313" key="2">
    <source>
        <dbReference type="Proteomes" id="UP000178315"/>
    </source>
</evidence>
<organism evidence="1 2">
    <name type="scientific">Candidatus Jacksonbacteria bacterium RIFCSPLOWO2_02_FULL_44_20</name>
    <dbReference type="NCBI Taxonomy" id="1798460"/>
    <lineage>
        <taxon>Bacteria</taxon>
        <taxon>Candidatus Jacksoniibacteriota</taxon>
    </lineage>
</organism>
<comment type="caution">
    <text evidence="1">The sequence shown here is derived from an EMBL/GenBank/DDBJ whole genome shotgun (WGS) entry which is preliminary data.</text>
</comment>
<dbReference type="Proteomes" id="UP000178315">
    <property type="component" value="Unassembled WGS sequence"/>
</dbReference>
<name>A0A1G2AAX1_9BACT</name>
<accession>A0A1G2AAX1</accession>
<dbReference type="AlphaFoldDB" id="A0A1G2AAX1"/>
<gene>
    <name evidence="1" type="ORF">A3H61_03875</name>
</gene>
<reference evidence="1 2" key="1">
    <citation type="journal article" date="2016" name="Nat. Commun.">
        <title>Thousands of microbial genomes shed light on interconnected biogeochemical processes in an aquifer system.</title>
        <authorList>
            <person name="Anantharaman K."/>
            <person name="Brown C.T."/>
            <person name="Hug L.A."/>
            <person name="Sharon I."/>
            <person name="Castelle C.J."/>
            <person name="Probst A.J."/>
            <person name="Thomas B.C."/>
            <person name="Singh A."/>
            <person name="Wilkins M.J."/>
            <person name="Karaoz U."/>
            <person name="Brodie E.L."/>
            <person name="Williams K.H."/>
            <person name="Hubbard S.S."/>
            <person name="Banfield J.F."/>
        </authorList>
    </citation>
    <scope>NUCLEOTIDE SEQUENCE [LARGE SCALE GENOMIC DNA]</scope>
</reference>
<evidence type="ECO:0000313" key="1">
    <source>
        <dbReference type="EMBL" id="OGY74038.1"/>
    </source>
</evidence>
<dbReference type="EMBL" id="MHJU01000004">
    <property type="protein sequence ID" value="OGY74038.1"/>
    <property type="molecule type" value="Genomic_DNA"/>
</dbReference>
<proteinExistence type="predicted"/>
<sequence>MTTTLTFHPKLGLRIPAKTLREAGFQPKKTFVITMNTPIIHIIPQQHDDEKEKDWLDEVLKTPEGKAYFNARADEASREYKDGKLHNIEDVFAEIEAERK</sequence>